<gene>
    <name evidence="1" type="ORF">FA13DRAFT_514070</name>
</gene>
<proteinExistence type="predicted"/>
<evidence type="ECO:0000313" key="2">
    <source>
        <dbReference type="Proteomes" id="UP000298030"/>
    </source>
</evidence>
<comment type="caution">
    <text evidence="1">The sequence shown here is derived from an EMBL/GenBank/DDBJ whole genome shotgun (WGS) entry which is preliminary data.</text>
</comment>
<name>A0A4Y7SC25_COPMI</name>
<dbReference type="EMBL" id="QPFP01000216">
    <property type="protein sequence ID" value="TEB18921.1"/>
    <property type="molecule type" value="Genomic_DNA"/>
</dbReference>
<dbReference type="Proteomes" id="UP000298030">
    <property type="component" value="Unassembled WGS sequence"/>
</dbReference>
<protein>
    <submittedName>
        <fullName evidence="1">Uncharacterized protein</fullName>
    </submittedName>
</protein>
<sequence>MTLRILLPSLDALNATLLGYLPGNSFVMGIRSELLRLNAHLTIIVPDHTRSDGVWCARGDENRLEEVRADNKPAEATNSLIINQRKHLEIMINRQRIPRGEVRPHFTMAKGWA</sequence>
<reference evidence="1 2" key="1">
    <citation type="journal article" date="2019" name="Nat. Ecol. Evol.">
        <title>Megaphylogeny resolves global patterns of mushroom evolution.</title>
        <authorList>
            <person name="Varga T."/>
            <person name="Krizsan K."/>
            <person name="Foldi C."/>
            <person name="Dima B."/>
            <person name="Sanchez-Garcia M."/>
            <person name="Sanchez-Ramirez S."/>
            <person name="Szollosi G.J."/>
            <person name="Szarkandi J.G."/>
            <person name="Papp V."/>
            <person name="Albert L."/>
            <person name="Andreopoulos W."/>
            <person name="Angelini C."/>
            <person name="Antonin V."/>
            <person name="Barry K.W."/>
            <person name="Bougher N.L."/>
            <person name="Buchanan P."/>
            <person name="Buyck B."/>
            <person name="Bense V."/>
            <person name="Catcheside P."/>
            <person name="Chovatia M."/>
            <person name="Cooper J."/>
            <person name="Damon W."/>
            <person name="Desjardin D."/>
            <person name="Finy P."/>
            <person name="Geml J."/>
            <person name="Haridas S."/>
            <person name="Hughes K."/>
            <person name="Justo A."/>
            <person name="Karasinski D."/>
            <person name="Kautmanova I."/>
            <person name="Kiss B."/>
            <person name="Kocsube S."/>
            <person name="Kotiranta H."/>
            <person name="LaButti K.M."/>
            <person name="Lechner B.E."/>
            <person name="Liimatainen K."/>
            <person name="Lipzen A."/>
            <person name="Lukacs Z."/>
            <person name="Mihaltcheva S."/>
            <person name="Morgado L.N."/>
            <person name="Niskanen T."/>
            <person name="Noordeloos M.E."/>
            <person name="Ohm R.A."/>
            <person name="Ortiz-Santana B."/>
            <person name="Ovrebo C."/>
            <person name="Racz N."/>
            <person name="Riley R."/>
            <person name="Savchenko A."/>
            <person name="Shiryaev A."/>
            <person name="Soop K."/>
            <person name="Spirin V."/>
            <person name="Szebenyi C."/>
            <person name="Tomsovsky M."/>
            <person name="Tulloss R.E."/>
            <person name="Uehling J."/>
            <person name="Grigoriev I.V."/>
            <person name="Vagvolgyi C."/>
            <person name="Papp T."/>
            <person name="Martin F.M."/>
            <person name="Miettinen O."/>
            <person name="Hibbett D.S."/>
            <person name="Nagy L.G."/>
        </authorList>
    </citation>
    <scope>NUCLEOTIDE SEQUENCE [LARGE SCALE GENOMIC DNA]</scope>
    <source>
        <strain evidence="1 2">FP101781</strain>
    </source>
</reference>
<organism evidence="1 2">
    <name type="scientific">Coprinellus micaceus</name>
    <name type="common">Glistening ink-cap mushroom</name>
    <name type="synonym">Coprinus micaceus</name>
    <dbReference type="NCBI Taxonomy" id="71717"/>
    <lineage>
        <taxon>Eukaryota</taxon>
        <taxon>Fungi</taxon>
        <taxon>Dikarya</taxon>
        <taxon>Basidiomycota</taxon>
        <taxon>Agaricomycotina</taxon>
        <taxon>Agaricomycetes</taxon>
        <taxon>Agaricomycetidae</taxon>
        <taxon>Agaricales</taxon>
        <taxon>Agaricineae</taxon>
        <taxon>Psathyrellaceae</taxon>
        <taxon>Coprinellus</taxon>
    </lineage>
</organism>
<evidence type="ECO:0000313" key="1">
    <source>
        <dbReference type="EMBL" id="TEB18921.1"/>
    </source>
</evidence>
<dbReference type="AlphaFoldDB" id="A0A4Y7SC25"/>
<accession>A0A4Y7SC25</accession>
<keyword evidence="2" id="KW-1185">Reference proteome</keyword>